<dbReference type="EMBL" id="CAJVPT010066659">
    <property type="protein sequence ID" value="CAG8773756.1"/>
    <property type="molecule type" value="Genomic_DNA"/>
</dbReference>
<evidence type="ECO:0000313" key="2">
    <source>
        <dbReference type="Proteomes" id="UP000789525"/>
    </source>
</evidence>
<proteinExistence type="predicted"/>
<accession>A0ACA9R2M1</accession>
<evidence type="ECO:0000313" key="1">
    <source>
        <dbReference type="EMBL" id="CAG8773756.1"/>
    </source>
</evidence>
<organism evidence="1 2">
    <name type="scientific">Acaulospora colombiana</name>
    <dbReference type="NCBI Taxonomy" id="27376"/>
    <lineage>
        <taxon>Eukaryota</taxon>
        <taxon>Fungi</taxon>
        <taxon>Fungi incertae sedis</taxon>
        <taxon>Mucoromycota</taxon>
        <taxon>Glomeromycotina</taxon>
        <taxon>Glomeromycetes</taxon>
        <taxon>Diversisporales</taxon>
        <taxon>Acaulosporaceae</taxon>
        <taxon>Acaulospora</taxon>
    </lineage>
</organism>
<gene>
    <name evidence="1" type="ORF">ACOLOM_LOCUS13968</name>
</gene>
<protein>
    <submittedName>
        <fullName evidence="1">10766_t:CDS:1</fullName>
    </submittedName>
</protein>
<sequence>KKKNKENVNHNANRRNPTGHQLGVHTWSHTALTTQSNEEIIAEMQWTAAVIKNAVGVTPTYMRPPFGDMDDRVRGIVTQLGYKVTIWDKDTNDWLSGDDPSFNLNWIPDNFTEW</sequence>
<dbReference type="Proteomes" id="UP000789525">
    <property type="component" value="Unassembled WGS sequence"/>
</dbReference>
<name>A0ACA9R2M1_9GLOM</name>
<keyword evidence="2" id="KW-1185">Reference proteome</keyword>
<feature type="non-terminal residue" evidence="1">
    <location>
        <position position="114"/>
    </location>
</feature>
<comment type="caution">
    <text evidence="1">The sequence shown here is derived from an EMBL/GenBank/DDBJ whole genome shotgun (WGS) entry which is preliminary data.</text>
</comment>
<feature type="non-terminal residue" evidence="1">
    <location>
        <position position="1"/>
    </location>
</feature>
<reference evidence="1" key="1">
    <citation type="submission" date="2021-06" db="EMBL/GenBank/DDBJ databases">
        <authorList>
            <person name="Kallberg Y."/>
            <person name="Tangrot J."/>
            <person name="Rosling A."/>
        </authorList>
    </citation>
    <scope>NUCLEOTIDE SEQUENCE</scope>
    <source>
        <strain evidence="1">CL356</strain>
    </source>
</reference>